<dbReference type="AlphaFoldDB" id="A0A0F9LZS4"/>
<name>A0A0F9LZS4_9ZZZZ</name>
<dbReference type="EMBL" id="LAZR01006371">
    <property type="protein sequence ID" value="KKM92591.1"/>
    <property type="molecule type" value="Genomic_DNA"/>
</dbReference>
<proteinExistence type="predicted"/>
<organism evidence="1">
    <name type="scientific">marine sediment metagenome</name>
    <dbReference type="NCBI Taxonomy" id="412755"/>
    <lineage>
        <taxon>unclassified sequences</taxon>
        <taxon>metagenomes</taxon>
        <taxon>ecological metagenomes</taxon>
    </lineage>
</organism>
<evidence type="ECO:0000313" key="1">
    <source>
        <dbReference type="EMBL" id="KKM92591.1"/>
    </source>
</evidence>
<gene>
    <name evidence="1" type="ORF">LCGC14_1216910</name>
</gene>
<protein>
    <submittedName>
        <fullName evidence="1">Uncharacterized protein</fullName>
    </submittedName>
</protein>
<reference evidence="1" key="1">
    <citation type="journal article" date="2015" name="Nature">
        <title>Complex archaea that bridge the gap between prokaryotes and eukaryotes.</title>
        <authorList>
            <person name="Spang A."/>
            <person name="Saw J.H."/>
            <person name="Jorgensen S.L."/>
            <person name="Zaremba-Niedzwiedzka K."/>
            <person name="Martijn J."/>
            <person name="Lind A.E."/>
            <person name="van Eijk R."/>
            <person name="Schleper C."/>
            <person name="Guy L."/>
            <person name="Ettema T.J."/>
        </authorList>
    </citation>
    <scope>NUCLEOTIDE SEQUENCE</scope>
</reference>
<comment type="caution">
    <text evidence="1">The sequence shown here is derived from an EMBL/GenBank/DDBJ whole genome shotgun (WGS) entry which is preliminary data.</text>
</comment>
<accession>A0A0F9LZS4</accession>
<sequence length="47" mass="5403">MAMEPVAEDVFGPLYECSCCGRHVRYPNRCSWCINQCKGGKHTRRGR</sequence>